<evidence type="ECO:0000256" key="9">
    <source>
        <dbReference type="SAM" id="SignalP"/>
    </source>
</evidence>
<evidence type="ECO:0000256" key="3">
    <source>
        <dbReference type="ARBA" id="ARBA00012886"/>
    </source>
</evidence>
<dbReference type="GO" id="GO:0034722">
    <property type="term" value="F:gamma-glutamyl-peptidase activity"/>
    <property type="evidence" value="ECO:0007669"/>
    <property type="project" value="UniProtKB-EC"/>
</dbReference>
<evidence type="ECO:0000256" key="2">
    <source>
        <dbReference type="ARBA" id="ARBA00011083"/>
    </source>
</evidence>
<evidence type="ECO:0000256" key="8">
    <source>
        <dbReference type="PROSITE-ProRule" id="PRU00607"/>
    </source>
</evidence>
<name>A0A1X7TZG5_AMPQE</name>
<keyword evidence="6" id="KW-0378">Hydrolase</keyword>
<evidence type="ECO:0000256" key="1">
    <source>
        <dbReference type="ARBA" id="ARBA00004239"/>
    </source>
</evidence>
<dbReference type="OrthoDB" id="64220at2759"/>
<evidence type="ECO:0000256" key="5">
    <source>
        <dbReference type="ARBA" id="ARBA00022729"/>
    </source>
</evidence>
<dbReference type="Pfam" id="PF07722">
    <property type="entry name" value="Peptidase_C26"/>
    <property type="match status" value="1"/>
</dbReference>
<comment type="similarity">
    <text evidence="2">Belongs to the peptidase C26 family.</text>
</comment>
<dbReference type="EC" id="3.4.19.9" evidence="3"/>
<proteinExistence type="inferred from homology"/>
<accession>A0A1X7TZG5</accession>
<keyword evidence="5 9" id="KW-0732">Signal</keyword>
<dbReference type="GO" id="GO:0005773">
    <property type="term" value="C:vacuole"/>
    <property type="evidence" value="ECO:0007669"/>
    <property type="project" value="TreeGrafter"/>
</dbReference>
<evidence type="ECO:0000256" key="6">
    <source>
        <dbReference type="ARBA" id="ARBA00022801"/>
    </source>
</evidence>
<feature type="chain" id="PRO_5013141077" description="folate gamma-glutamyl hydrolase" evidence="9">
    <location>
        <begin position="21"/>
        <end position="167"/>
    </location>
</feature>
<dbReference type="EnsemblMetazoa" id="Aqu2.1.20914_001">
    <property type="protein sequence ID" value="Aqu2.1.20914_001"/>
    <property type="gene ID" value="Aqu2.1.20914"/>
</dbReference>
<sequence length="167" mass="18192">MVKLITALFFVLLIVTNSFSLNLRPIIGIVSETTTEGHSYIAASYVKYIESAGARVVPIINNITQDELKDLFGSINGVLFPGGGSSLVESAYLEVAKTIFELAKQANDEGDYFPLWGTCLGFQLLCVLQSGTNHILSSFDSEDYSIPLNFTDAVPKSDKRPCTMNPT</sequence>
<dbReference type="PANTHER" id="PTHR11315">
    <property type="entry name" value="PROTEASE FAMILY C26 GAMMA-GLUTAMYL HYDROLASE"/>
    <property type="match status" value="1"/>
</dbReference>
<dbReference type="SUPFAM" id="SSF52317">
    <property type="entry name" value="Class I glutamine amidotransferase-like"/>
    <property type="match status" value="1"/>
</dbReference>
<dbReference type="PROSITE" id="PS51275">
    <property type="entry name" value="PEPTIDASE_C26_GGH"/>
    <property type="match status" value="1"/>
</dbReference>
<dbReference type="InterPro" id="IPR011697">
    <property type="entry name" value="Peptidase_C26"/>
</dbReference>
<feature type="signal peptide" evidence="9">
    <location>
        <begin position="1"/>
        <end position="20"/>
    </location>
</feature>
<feature type="active site" description="Nucleophile" evidence="7">
    <location>
        <position position="119"/>
    </location>
</feature>
<evidence type="ECO:0000313" key="10">
    <source>
        <dbReference type="EnsemblMetazoa" id="Aqu2.1.20914_001"/>
    </source>
</evidence>
<dbReference type="InParanoid" id="A0A1X7TZG5"/>
<dbReference type="InterPro" id="IPR029062">
    <property type="entry name" value="Class_I_gatase-like"/>
</dbReference>
<dbReference type="GO" id="GO:0005576">
    <property type="term" value="C:extracellular region"/>
    <property type="evidence" value="ECO:0007669"/>
    <property type="project" value="UniProtKB-SubCell"/>
</dbReference>
<dbReference type="AlphaFoldDB" id="A0A1X7TZG5"/>
<dbReference type="Gene3D" id="3.40.50.880">
    <property type="match status" value="1"/>
</dbReference>
<organism evidence="10">
    <name type="scientific">Amphimedon queenslandica</name>
    <name type="common">Sponge</name>
    <dbReference type="NCBI Taxonomy" id="400682"/>
    <lineage>
        <taxon>Eukaryota</taxon>
        <taxon>Metazoa</taxon>
        <taxon>Porifera</taxon>
        <taxon>Demospongiae</taxon>
        <taxon>Heteroscleromorpha</taxon>
        <taxon>Haplosclerida</taxon>
        <taxon>Niphatidae</taxon>
        <taxon>Amphimedon</taxon>
    </lineage>
</organism>
<keyword evidence="4" id="KW-0964">Secreted</keyword>
<dbReference type="GO" id="GO:0046900">
    <property type="term" value="P:tetrahydrofolylpolyglutamate metabolic process"/>
    <property type="evidence" value="ECO:0007669"/>
    <property type="project" value="TreeGrafter"/>
</dbReference>
<comment type="caution">
    <text evidence="8">Lacks conserved residue(s) required for the propagation of feature annotation.</text>
</comment>
<evidence type="ECO:0000256" key="7">
    <source>
        <dbReference type="PIRSR" id="PIRSR615527-1"/>
    </source>
</evidence>
<dbReference type="InterPro" id="IPR015527">
    <property type="entry name" value="Pept_C26_g-glut_hydrolase"/>
</dbReference>
<comment type="subcellular location">
    <subcellularLocation>
        <location evidence="1">Secreted</location>
        <location evidence="1">Extracellular space</location>
    </subcellularLocation>
</comment>
<evidence type="ECO:0000256" key="4">
    <source>
        <dbReference type="ARBA" id="ARBA00022525"/>
    </source>
</evidence>
<dbReference type="eggNOG" id="KOG1559">
    <property type="taxonomic scope" value="Eukaryota"/>
</dbReference>
<reference evidence="10" key="1">
    <citation type="submission" date="2017-05" db="UniProtKB">
        <authorList>
            <consortium name="EnsemblMetazoa"/>
        </authorList>
    </citation>
    <scope>IDENTIFICATION</scope>
</reference>
<dbReference type="PANTHER" id="PTHR11315:SF0">
    <property type="entry name" value="FOLATE GAMMA-GLUTAMYL HYDROLASE"/>
    <property type="match status" value="1"/>
</dbReference>
<protein>
    <recommendedName>
        <fullName evidence="3">folate gamma-glutamyl hydrolase</fullName>
        <ecNumber evidence="3">3.4.19.9</ecNumber>
    </recommendedName>
</protein>